<evidence type="ECO:0000256" key="1">
    <source>
        <dbReference type="SAM" id="Phobius"/>
    </source>
</evidence>
<evidence type="ECO:0000313" key="3">
    <source>
        <dbReference type="Proteomes" id="UP000600080"/>
    </source>
</evidence>
<protein>
    <recommendedName>
        <fullName evidence="4">Alkaline shock response membrane anchor protein AmaP</fullName>
    </recommendedName>
</protein>
<feature type="transmembrane region" description="Helical" evidence="1">
    <location>
        <begin position="67"/>
        <end position="89"/>
    </location>
</feature>
<sequence>MRDHTKTNRTVLALLGLVLLGGGLLVFAGGTDIYRRWNLTPPAGWPLTASRDVLVPSDQTRWTDMGWWWPAAIAALALLLLLALAWLCAQCRRPPRRLTVADSSADSSEEAVTVSNHALSDAVTADLTVLPGVRSGKVRFYGPSTHPRTRIRLELGTGTGPEQIVAGLHGAVERARRSAGWDSLPTHVALSVARHRPHRVE</sequence>
<keyword evidence="1" id="KW-0472">Membrane</keyword>
<dbReference type="GeneID" id="301546584"/>
<keyword evidence="1" id="KW-0812">Transmembrane</keyword>
<dbReference type="EMBL" id="BMND01000002">
    <property type="protein sequence ID" value="GGN34658.1"/>
    <property type="molecule type" value="Genomic_DNA"/>
</dbReference>
<evidence type="ECO:0008006" key="4">
    <source>
        <dbReference type="Google" id="ProtNLM"/>
    </source>
</evidence>
<gene>
    <name evidence="2" type="ORF">GCM10012285_06970</name>
</gene>
<accession>A0ABQ2J261</accession>
<keyword evidence="3" id="KW-1185">Reference proteome</keyword>
<evidence type="ECO:0000313" key="2">
    <source>
        <dbReference type="EMBL" id="GGN34658.1"/>
    </source>
</evidence>
<proteinExistence type="predicted"/>
<dbReference type="RefSeq" id="WP_189096002.1">
    <property type="nucleotide sequence ID" value="NZ_BMND01000002.1"/>
</dbReference>
<reference evidence="3" key="1">
    <citation type="journal article" date="2019" name="Int. J. Syst. Evol. Microbiol.">
        <title>The Global Catalogue of Microorganisms (GCM) 10K type strain sequencing project: providing services to taxonomists for standard genome sequencing and annotation.</title>
        <authorList>
            <consortium name="The Broad Institute Genomics Platform"/>
            <consortium name="The Broad Institute Genome Sequencing Center for Infectious Disease"/>
            <person name="Wu L."/>
            <person name="Ma J."/>
        </authorList>
    </citation>
    <scope>NUCLEOTIDE SEQUENCE [LARGE SCALE GENOMIC DNA]</scope>
    <source>
        <strain evidence="3">CGMCC 4.7323</strain>
    </source>
</reference>
<name>A0ABQ2J261_9ACTN</name>
<comment type="caution">
    <text evidence="2">The sequence shown here is derived from an EMBL/GenBank/DDBJ whole genome shotgun (WGS) entry which is preliminary data.</text>
</comment>
<keyword evidence="1" id="KW-1133">Transmembrane helix</keyword>
<dbReference type="Proteomes" id="UP000600080">
    <property type="component" value="Unassembled WGS sequence"/>
</dbReference>
<organism evidence="2 3">
    <name type="scientific">Streptomyces kronopolitis</name>
    <dbReference type="NCBI Taxonomy" id="1612435"/>
    <lineage>
        <taxon>Bacteria</taxon>
        <taxon>Bacillati</taxon>
        <taxon>Actinomycetota</taxon>
        <taxon>Actinomycetes</taxon>
        <taxon>Kitasatosporales</taxon>
        <taxon>Streptomycetaceae</taxon>
        <taxon>Streptomyces</taxon>
    </lineage>
</organism>